<accession>A0AA48M6Q4</accession>
<gene>
    <name evidence="1" type="ORF">AMST5_04270</name>
</gene>
<dbReference type="AlphaFoldDB" id="A0AA48M6Q4"/>
<evidence type="ECO:0000313" key="1">
    <source>
        <dbReference type="EMBL" id="CAJ0893019.1"/>
    </source>
</evidence>
<name>A0AA48M6Q4_9ZZZZ</name>
<organism evidence="1">
    <name type="scientific">freshwater sediment metagenome</name>
    <dbReference type="NCBI Taxonomy" id="556182"/>
    <lineage>
        <taxon>unclassified sequences</taxon>
        <taxon>metagenomes</taxon>
        <taxon>ecological metagenomes</taxon>
    </lineage>
</organism>
<sequence length="110" mass="11680">MRRLLAALLLAAAPAAAADVNDYPTAARADYVFGCMKTNGDTRLALEHCACSIDVIASILPYDAYVAAETVASVNQQAGQIGSMMRNTGAARDTLETLRRAQAEAQVRCF</sequence>
<protein>
    <submittedName>
        <fullName evidence="1">Uncharacterized protein</fullName>
    </submittedName>
</protein>
<proteinExistence type="predicted"/>
<dbReference type="EMBL" id="OY288114">
    <property type="protein sequence ID" value="CAJ0893019.1"/>
    <property type="molecule type" value="Genomic_DNA"/>
</dbReference>
<reference evidence="1" key="1">
    <citation type="submission" date="2023-07" db="EMBL/GenBank/DDBJ databases">
        <authorList>
            <person name="Pelsma A.J. K."/>
        </authorList>
    </citation>
    <scope>NUCLEOTIDE SEQUENCE</scope>
</reference>